<dbReference type="GO" id="GO:0004222">
    <property type="term" value="F:metalloendopeptidase activity"/>
    <property type="evidence" value="ECO:0007669"/>
    <property type="project" value="InterPro"/>
</dbReference>
<dbReference type="Pfam" id="PF05649">
    <property type="entry name" value="Peptidase_M13_N"/>
    <property type="match status" value="1"/>
</dbReference>
<keyword evidence="6" id="KW-0862">Zinc</keyword>
<dbReference type="Pfam" id="PF01431">
    <property type="entry name" value="Peptidase_M13"/>
    <property type="match status" value="1"/>
</dbReference>
<dbReference type="GO" id="GO:0016485">
    <property type="term" value="P:protein processing"/>
    <property type="evidence" value="ECO:0007669"/>
    <property type="project" value="TreeGrafter"/>
</dbReference>
<dbReference type="KEGG" id="bex:A11Q_1052"/>
<sequence length="661" mass="75954">MKKSISFVAVSLIGLNLLAAEPSSEIPAKREFPLNDKINPCTDFHQYVCSQAEASFKLRPDRSSHTFSFNDSSERILEAKKKFFANIDKQKKLNARSLQIKSNYQACMNAQQGAISETKELQKVVKEIRALKSVKDFSDYQTRQISLGRPSILSFFAYSNQDNPKINDAFIMLELMNLPEHSYYEDAKLMADYRQLIIDFFTIAEPKLSSEQLAAKADGIIALEKEFIKTYPLPEVRRQRWSEKRQETQKDFLTKYPDFRVESLLARIPKNTLMSNPVPEALDFYNQALKTNQLDVLKDMYIYSVGSALLDDSNPAYFNKQFQFSHTYLGGPAERSERAERCTRRVMRSFPKELDQLLIDELFPHFPTDKFKAVAQKIRESIISGMKSNTWLEPETRRKAILKIEKAKLYLVKPENSKEWDFLPVQKYSSTNRIENSYIQNRAYYNKYLKSFKEGANLEAWDMGPLTVNAYYDPSANKFVMPMGILQYPFFNSEGDLIENLGAVGAVIGHELGHGIDDQGSRYDEDGKLNQWMTMKDLKEFSTRGSRLVAQFDKAGHNGRLTLGENIGDLVGLTFAYQAAFPDPAQAKKEDQKRLFVAYARLWCEVNLPKAEEQQLKTDPHALGRARINEQVKHQQGFAEAFNCKKGDKMVLPDSERVHIW</sequence>
<dbReference type="PANTHER" id="PTHR11733">
    <property type="entry name" value="ZINC METALLOPROTEASE FAMILY M13 NEPRILYSIN-RELATED"/>
    <property type="match status" value="1"/>
</dbReference>
<name>M4V7S0_9BACT</name>
<dbReference type="Gene3D" id="1.10.1380.10">
    <property type="entry name" value="Neutral endopeptidase , domain2"/>
    <property type="match status" value="1"/>
</dbReference>
<feature type="signal peptide" evidence="8">
    <location>
        <begin position="1"/>
        <end position="19"/>
    </location>
</feature>
<proteinExistence type="inferred from homology"/>
<keyword evidence="3" id="KW-0645">Protease</keyword>
<protein>
    <recommendedName>
        <fullName evidence="13">Metallopeptidase</fullName>
    </recommendedName>
</protein>
<organism evidence="11 12">
    <name type="scientific">Pseudobdellovibrio exovorus JSS</name>
    <dbReference type="NCBI Taxonomy" id="1184267"/>
    <lineage>
        <taxon>Bacteria</taxon>
        <taxon>Pseudomonadati</taxon>
        <taxon>Bdellovibrionota</taxon>
        <taxon>Bdellovibrionia</taxon>
        <taxon>Bdellovibrionales</taxon>
        <taxon>Pseudobdellovibrionaceae</taxon>
        <taxon>Pseudobdellovibrio</taxon>
    </lineage>
</organism>
<dbReference type="CDD" id="cd08662">
    <property type="entry name" value="M13"/>
    <property type="match status" value="1"/>
</dbReference>
<dbReference type="AlphaFoldDB" id="M4V7S0"/>
<dbReference type="HOGENOM" id="CLU_006187_7_2_7"/>
<evidence type="ECO:0000256" key="6">
    <source>
        <dbReference type="ARBA" id="ARBA00022833"/>
    </source>
</evidence>
<evidence type="ECO:0000256" key="2">
    <source>
        <dbReference type="ARBA" id="ARBA00007357"/>
    </source>
</evidence>
<dbReference type="PATRIC" id="fig|1184267.3.peg.1066"/>
<dbReference type="PRINTS" id="PR00786">
    <property type="entry name" value="NEPRILYSIN"/>
</dbReference>
<evidence type="ECO:0000313" key="11">
    <source>
        <dbReference type="EMBL" id="AGH95268.1"/>
    </source>
</evidence>
<feature type="domain" description="Peptidase M13 N-terminal" evidence="10">
    <location>
        <begin position="40"/>
        <end position="408"/>
    </location>
</feature>
<evidence type="ECO:0000256" key="5">
    <source>
        <dbReference type="ARBA" id="ARBA00022801"/>
    </source>
</evidence>
<dbReference type="InterPro" id="IPR018497">
    <property type="entry name" value="Peptidase_M13_C"/>
</dbReference>
<evidence type="ECO:0000259" key="9">
    <source>
        <dbReference type="Pfam" id="PF01431"/>
    </source>
</evidence>
<dbReference type="eggNOG" id="COG3590">
    <property type="taxonomic scope" value="Bacteria"/>
</dbReference>
<dbReference type="EMBL" id="CP003537">
    <property type="protein sequence ID" value="AGH95268.1"/>
    <property type="molecule type" value="Genomic_DNA"/>
</dbReference>
<dbReference type="RefSeq" id="WP_015469758.1">
    <property type="nucleotide sequence ID" value="NC_020813.1"/>
</dbReference>
<dbReference type="GO" id="GO:0005886">
    <property type="term" value="C:plasma membrane"/>
    <property type="evidence" value="ECO:0007669"/>
    <property type="project" value="TreeGrafter"/>
</dbReference>
<dbReference type="InterPro" id="IPR008753">
    <property type="entry name" value="Peptidase_M13_N"/>
</dbReference>
<keyword evidence="4" id="KW-0479">Metal-binding</keyword>
<feature type="chain" id="PRO_5004059937" description="Metallopeptidase" evidence="8">
    <location>
        <begin position="20"/>
        <end position="661"/>
    </location>
</feature>
<dbReference type="Gene3D" id="3.40.390.10">
    <property type="entry name" value="Collagenase (Catalytic Domain)"/>
    <property type="match status" value="1"/>
</dbReference>
<dbReference type="PROSITE" id="PS51885">
    <property type="entry name" value="NEPRILYSIN"/>
    <property type="match status" value="1"/>
</dbReference>
<dbReference type="InterPro" id="IPR000718">
    <property type="entry name" value="Peptidase_M13"/>
</dbReference>
<keyword evidence="8" id="KW-0732">Signal</keyword>
<evidence type="ECO:0000256" key="8">
    <source>
        <dbReference type="SAM" id="SignalP"/>
    </source>
</evidence>
<keyword evidence="12" id="KW-1185">Reference proteome</keyword>
<comment type="similarity">
    <text evidence="2">Belongs to the peptidase M13 family.</text>
</comment>
<feature type="domain" description="Peptidase M13 C-terminal" evidence="9">
    <location>
        <begin position="469"/>
        <end position="657"/>
    </location>
</feature>
<evidence type="ECO:0000313" key="12">
    <source>
        <dbReference type="Proteomes" id="UP000012040"/>
    </source>
</evidence>
<keyword evidence="7" id="KW-0482">Metalloprotease</keyword>
<evidence type="ECO:0000256" key="7">
    <source>
        <dbReference type="ARBA" id="ARBA00023049"/>
    </source>
</evidence>
<comment type="cofactor">
    <cofactor evidence="1">
        <name>Zn(2+)</name>
        <dbReference type="ChEBI" id="CHEBI:29105"/>
    </cofactor>
</comment>
<dbReference type="InterPro" id="IPR024079">
    <property type="entry name" value="MetalloPept_cat_dom_sf"/>
</dbReference>
<dbReference type="SUPFAM" id="SSF55486">
    <property type="entry name" value="Metalloproteases ('zincins'), catalytic domain"/>
    <property type="match status" value="1"/>
</dbReference>
<evidence type="ECO:0000259" key="10">
    <source>
        <dbReference type="Pfam" id="PF05649"/>
    </source>
</evidence>
<evidence type="ECO:0000256" key="4">
    <source>
        <dbReference type="ARBA" id="ARBA00022723"/>
    </source>
</evidence>
<gene>
    <name evidence="11" type="ORF">A11Q_1052</name>
</gene>
<accession>M4V7S0</accession>
<evidence type="ECO:0000256" key="3">
    <source>
        <dbReference type="ARBA" id="ARBA00022670"/>
    </source>
</evidence>
<keyword evidence="5" id="KW-0378">Hydrolase</keyword>
<reference evidence="11 12" key="1">
    <citation type="journal article" date="2013" name="ISME J.">
        <title>By their genes ye shall know them: genomic signatures of predatory bacteria.</title>
        <authorList>
            <person name="Pasternak Z."/>
            <person name="Pietrokovski S."/>
            <person name="Rotem O."/>
            <person name="Gophna U."/>
            <person name="Lurie-Weinberger M.N."/>
            <person name="Jurkevitch E."/>
        </authorList>
    </citation>
    <scope>NUCLEOTIDE SEQUENCE [LARGE SCALE GENOMIC DNA]</scope>
    <source>
        <strain evidence="11 12">JSS</strain>
    </source>
</reference>
<dbReference type="GO" id="GO:0046872">
    <property type="term" value="F:metal ion binding"/>
    <property type="evidence" value="ECO:0007669"/>
    <property type="project" value="UniProtKB-KW"/>
</dbReference>
<dbReference type="PANTHER" id="PTHR11733:SF167">
    <property type="entry name" value="FI17812P1-RELATED"/>
    <property type="match status" value="1"/>
</dbReference>
<evidence type="ECO:0000256" key="1">
    <source>
        <dbReference type="ARBA" id="ARBA00001947"/>
    </source>
</evidence>
<dbReference type="STRING" id="1184267.A11Q_1052"/>
<dbReference type="InterPro" id="IPR042089">
    <property type="entry name" value="Peptidase_M13_dom_2"/>
</dbReference>
<evidence type="ECO:0008006" key="13">
    <source>
        <dbReference type="Google" id="ProtNLM"/>
    </source>
</evidence>
<dbReference type="Proteomes" id="UP000012040">
    <property type="component" value="Chromosome"/>
</dbReference>
<dbReference type="OrthoDB" id="4649316at2"/>